<feature type="transmembrane region" description="Helical" evidence="1">
    <location>
        <begin position="7"/>
        <end position="28"/>
    </location>
</feature>
<name>A0A3G6J1Z8_9CORY</name>
<keyword evidence="1" id="KW-1133">Transmembrane helix</keyword>
<accession>A0A3G6J1Z8</accession>
<dbReference type="KEGG" id="cgk:CGERO_08920"/>
<evidence type="ECO:0000313" key="2">
    <source>
        <dbReference type="EMBL" id="AZA12075.1"/>
    </source>
</evidence>
<dbReference type="AlphaFoldDB" id="A0A3G6J1Z8"/>
<organism evidence="2 3">
    <name type="scientific">Corynebacterium gerontici</name>
    <dbReference type="NCBI Taxonomy" id="2079234"/>
    <lineage>
        <taxon>Bacteria</taxon>
        <taxon>Bacillati</taxon>
        <taxon>Actinomycetota</taxon>
        <taxon>Actinomycetes</taxon>
        <taxon>Mycobacteriales</taxon>
        <taxon>Corynebacteriaceae</taxon>
        <taxon>Corynebacterium</taxon>
    </lineage>
</organism>
<evidence type="ECO:0000313" key="3">
    <source>
        <dbReference type="Proteomes" id="UP000271587"/>
    </source>
</evidence>
<keyword evidence="3" id="KW-1185">Reference proteome</keyword>
<keyword evidence="1" id="KW-0472">Membrane</keyword>
<reference evidence="2 3" key="1">
    <citation type="submission" date="2018-11" db="EMBL/GenBank/DDBJ databases">
        <authorList>
            <person name="Kleinhagauer T."/>
            <person name="Glaeser S.P."/>
            <person name="Spergser J."/>
            <person name="Ruckert C."/>
            <person name="Kaempfer P."/>
            <person name="Busse H.-J."/>
        </authorList>
    </citation>
    <scope>NUCLEOTIDE SEQUENCE [LARGE SCALE GENOMIC DNA]</scope>
    <source>
        <strain evidence="2 3">W8</strain>
    </source>
</reference>
<sequence>MLKCRKWMALLPGILFIIANPVLNLAFLG</sequence>
<gene>
    <name evidence="2" type="ORF">CGERO_08920</name>
</gene>
<proteinExistence type="predicted"/>
<protein>
    <submittedName>
        <fullName evidence="2">Uncharacterized protein</fullName>
    </submittedName>
</protein>
<dbReference type="Proteomes" id="UP000271587">
    <property type="component" value="Chromosome"/>
</dbReference>
<evidence type="ECO:0000256" key="1">
    <source>
        <dbReference type="SAM" id="Phobius"/>
    </source>
</evidence>
<keyword evidence="1" id="KW-0812">Transmembrane</keyword>
<dbReference type="EMBL" id="CP033897">
    <property type="protein sequence ID" value="AZA12075.1"/>
    <property type="molecule type" value="Genomic_DNA"/>
</dbReference>